<dbReference type="InterPro" id="IPR006657">
    <property type="entry name" value="MoPterin_dinucl-bd_dom"/>
</dbReference>
<keyword evidence="1" id="KW-0004">4Fe-4S</keyword>
<proteinExistence type="predicted"/>
<evidence type="ECO:0000313" key="7">
    <source>
        <dbReference type="Proteomes" id="UP000630718"/>
    </source>
</evidence>
<dbReference type="SMART" id="SM00926">
    <property type="entry name" value="Molybdop_Fe4S4"/>
    <property type="match status" value="1"/>
</dbReference>
<reference evidence="6" key="2">
    <citation type="submission" date="2020-09" db="EMBL/GenBank/DDBJ databases">
        <authorList>
            <person name="Sun Q."/>
            <person name="Ohkuma M."/>
        </authorList>
    </citation>
    <scope>NUCLEOTIDE SEQUENCE</scope>
    <source>
        <strain evidence="6">JCM 4477</strain>
    </source>
</reference>
<dbReference type="Pfam" id="PF01568">
    <property type="entry name" value="Molydop_binding"/>
    <property type="match status" value="1"/>
</dbReference>
<dbReference type="GO" id="GO:0051539">
    <property type="term" value="F:4 iron, 4 sulfur cluster binding"/>
    <property type="evidence" value="ECO:0007669"/>
    <property type="project" value="UniProtKB-KW"/>
</dbReference>
<keyword evidence="4" id="KW-0411">Iron-sulfur</keyword>
<dbReference type="InterPro" id="IPR006656">
    <property type="entry name" value="Mopterin_OxRdtase"/>
</dbReference>
<dbReference type="InterPro" id="IPR009010">
    <property type="entry name" value="Asp_de-COase-like_dom_sf"/>
</dbReference>
<dbReference type="GO" id="GO:0046872">
    <property type="term" value="F:metal ion binding"/>
    <property type="evidence" value="ECO:0007669"/>
    <property type="project" value="UniProtKB-KW"/>
</dbReference>
<dbReference type="GO" id="GO:0022904">
    <property type="term" value="P:respiratory electron transport chain"/>
    <property type="evidence" value="ECO:0007669"/>
    <property type="project" value="TreeGrafter"/>
</dbReference>
<evidence type="ECO:0000313" key="6">
    <source>
        <dbReference type="EMBL" id="GHF08386.1"/>
    </source>
</evidence>
<dbReference type="AlphaFoldDB" id="A0A919E382"/>
<dbReference type="Gene3D" id="3.40.50.740">
    <property type="match status" value="1"/>
</dbReference>
<dbReference type="PANTHER" id="PTHR43105:SF10">
    <property type="entry name" value="NADH-QUINONE OXIDOREDUCTASE SUBUNIT G"/>
    <property type="match status" value="1"/>
</dbReference>
<dbReference type="Gene3D" id="2.20.25.90">
    <property type="entry name" value="ADC-like domains"/>
    <property type="match status" value="1"/>
</dbReference>
<dbReference type="InterPro" id="IPR050123">
    <property type="entry name" value="Prok_molybdopt-oxidoreductase"/>
</dbReference>
<feature type="domain" description="4Fe-4S Mo/W bis-MGD-type" evidence="5">
    <location>
        <begin position="11"/>
        <end position="66"/>
    </location>
</feature>
<dbReference type="Pfam" id="PF04879">
    <property type="entry name" value="Molybdop_Fe4S4"/>
    <property type="match status" value="1"/>
</dbReference>
<evidence type="ECO:0000256" key="2">
    <source>
        <dbReference type="ARBA" id="ARBA00022723"/>
    </source>
</evidence>
<name>A0A919E382_9ACTN</name>
<dbReference type="SUPFAM" id="SSF53706">
    <property type="entry name" value="Formate dehydrogenase/DMSO reductase, domains 1-3"/>
    <property type="match status" value="1"/>
</dbReference>
<dbReference type="InterPro" id="IPR006963">
    <property type="entry name" value="Mopterin_OxRdtase_4Fe-4S_dom"/>
</dbReference>
<dbReference type="PROSITE" id="PS51669">
    <property type="entry name" value="4FE4S_MOW_BIS_MGD"/>
    <property type="match status" value="1"/>
</dbReference>
<dbReference type="Pfam" id="PF00384">
    <property type="entry name" value="Molybdopterin"/>
    <property type="match status" value="1"/>
</dbReference>
<dbReference type="Gene3D" id="2.40.40.20">
    <property type="match status" value="1"/>
</dbReference>
<accession>A0A919E382</accession>
<gene>
    <name evidence="6" type="primary">nasA</name>
    <name evidence="6" type="ORF">GCM10018772_36870</name>
</gene>
<dbReference type="EMBL" id="BNBI01000007">
    <property type="protein sequence ID" value="GHF08386.1"/>
    <property type="molecule type" value="Genomic_DNA"/>
</dbReference>
<sequence length="694" mass="73838">MTMDPRLTASSPGTATHCPYCALQCGTRLSGVRGAVEVRPDPDFPVNRGGLCQKGWTAPDVLGVPDRLATPLVRGADGRLAAAGWDEALDLVARRLREIRAAHGPDALAVFGGGGLTNEKAYTLGKFARLALGTSQIDYNGRFCMASAAAAQIAAFGVDRGLPFPVTDLGGADVVLLAGANPAETMPPLLRHLDRPDLIVADPRRTRTAERAALHLQPTPGTDLALALGLLHIAVTEGLVDKAYVDERTTGFDAAWARAVAWWPERVEAVTGVAVSELRAAVRMLAGAERAYVLTGRGAEQHSKGTDTVAAFINLALALGLPGRAGRGFGTLTGQGNGQGGREMGQKADQLPGYRLLTDPAAREHVSRLWGVPPDRLPGPGRSAYELLDAIGEAGGPRALLVVGSNPVVSAPAAGRVTERLGRLDLLVVADFVPSETARLADVVLPVAQWAEEEGTLTNLEGRVLRRRRLLDPPPGVRGDLEVLHALAVRLGEPAERYPCAPREVFAELREATRGGPADYSGISYERLDAGAELYWPCPEGSTGTPRMFLDRFAHPDGRARFAPVEHRDPAETPGPGFPLYATTGRVLAHYQSGAQTRRVARLAEAAPEPFVEMHPDTAARAGLADGQWALVRSARGAMRARVRCEPSLRTDTVFVPFHFPGAGRANLITHPALDPRSRMPEFKVCAVRVEAAP</sequence>
<keyword evidence="2" id="KW-0479">Metal-binding</keyword>
<evidence type="ECO:0000256" key="4">
    <source>
        <dbReference type="ARBA" id="ARBA00023014"/>
    </source>
</evidence>
<protein>
    <submittedName>
        <fullName evidence="6">Molybdopterin oxidoreductase</fullName>
    </submittedName>
</protein>
<reference evidence="6" key="1">
    <citation type="journal article" date="2014" name="Int. J. Syst. Evol. Microbiol.">
        <title>Complete genome sequence of Corynebacterium casei LMG S-19264T (=DSM 44701T), isolated from a smear-ripened cheese.</title>
        <authorList>
            <consortium name="US DOE Joint Genome Institute (JGI-PGF)"/>
            <person name="Walter F."/>
            <person name="Albersmeier A."/>
            <person name="Kalinowski J."/>
            <person name="Ruckert C."/>
        </authorList>
    </citation>
    <scope>NUCLEOTIDE SEQUENCE</scope>
    <source>
        <strain evidence="6">JCM 4477</strain>
    </source>
</reference>
<dbReference type="CDD" id="cd00508">
    <property type="entry name" value="MopB_CT_Fdh-Nap-like"/>
    <property type="match status" value="1"/>
</dbReference>
<dbReference type="GO" id="GO:0043546">
    <property type="term" value="F:molybdopterin cofactor binding"/>
    <property type="evidence" value="ECO:0007669"/>
    <property type="project" value="InterPro"/>
</dbReference>
<dbReference type="GO" id="GO:0016020">
    <property type="term" value="C:membrane"/>
    <property type="evidence" value="ECO:0007669"/>
    <property type="project" value="TreeGrafter"/>
</dbReference>
<comment type="caution">
    <text evidence="6">The sequence shown here is derived from an EMBL/GenBank/DDBJ whole genome shotgun (WGS) entry which is preliminary data.</text>
</comment>
<dbReference type="SUPFAM" id="SSF50692">
    <property type="entry name" value="ADC-like"/>
    <property type="match status" value="1"/>
</dbReference>
<keyword evidence="3" id="KW-0408">Iron</keyword>
<evidence type="ECO:0000259" key="5">
    <source>
        <dbReference type="PROSITE" id="PS51669"/>
    </source>
</evidence>
<dbReference type="PANTHER" id="PTHR43105">
    <property type="entry name" value="RESPIRATORY NITRATE REDUCTASE"/>
    <property type="match status" value="1"/>
</dbReference>
<dbReference type="Gene3D" id="3.40.228.10">
    <property type="entry name" value="Dimethylsulfoxide Reductase, domain 2"/>
    <property type="match status" value="1"/>
</dbReference>
<dbReference type="GO" id="GO:0003954">
    <property type="term" value="F:NADH dehydrogenase activity"/>
    <property type="evidence" value="ECO:0007669"/>
    <property type="project" value="TreeGrafter"/>
</dbReference>
<keyword evidence="7" id="KW-1185">Reference proteome</keyword>
<evidence type="ECO:0000256" key="3">
    <source>
        <dbReference type="ARBA" id="ARBA00023004"/>
    </source>
</evidence>
<organism evidence="6 7">
    <name type="scientific">Streptomyces fumanus</name>
    <dbReference type="NCBI Taxonomy" id="67302"/>
    <lineage>
        <taxon>Bacteria</taxon>
        <taxon>Bacillati</taxon>
        <taxon>Actinomycetota</taxon>
        <taxon>Actinomycetes</taxon>
        <taxon>Kitasatosporales</taxon>
        <taxon>Streptomycetaceae</taxon>
        <taxon>Streptomyces</taxon>
    </lineage>
</organism>
<evidence type="ECO:0000256" key="1">
    <source>
        <dbReference type="ARBA" id="ARBA00022485"/>
    </source>
</evidence>
<dbReference type="Proteomes" id="UP000630718">
    <property type="component" value="Unassembled WGS sequence"/>
</dbReference>